<protein>
    <submittedName>
        <fullName evidence="6">Hca operon transcriptional activator HcaR</fullName>
    </submittedName>
</protein>
<evidence type="ECO:0000313" key="7">
    <source>
        <dbReference type="Proteomes" id="UP000289794"/>
    </source>
</evidence>
<dbReference type="GO" id="GO:0003700">
    <property type="term" value="F:DNA-binding transcription factor activity"/>
    <property type="evidence" value="ECO:0007669"/>
    <property type="project" value="InterPro"/>
</dbReference>
<dbReference type="InterPro" id="IPR005119">
    <property type="entry name" value="LysR_subst-bd"/>
</dbReference>
<dbReference type="Gene3D" id="1.10.10.10">
    <property type="entry name" value="Winged helix-like DNA-binding domain superfamily/Winged helix DNA-binding domain"/>
    <property type="match status" value="1"/>
</dbReference>
<organism evidence="6 7">
    <name type="scientific">Blautia producta</name>
    <dbReference type="NCBI Taxonomy" id="33035"/>
    <lineage>
        <taxon>Bacteria</taxon>
        <taxon>Bacillati</taxon>
        <taxon>Bacillota</taxon>
        <taxon>Clostridia</taxon>
        <taxon>Lachnospirales</taxon>
        <taxon>Lachnospiraceae</taxon>
        <taxon>Blautia</taxon>
    </lineage>
</organism>
<name>A0A4P6M182_9FIRM</name>
<dbReference type="PRINTS" id="PR00039">
    <property type="entry name" value="HTHLYSR"/>
</dbReference>
<comment type="similarity">
    <text evidence="1">Belongs to the LysR transcriptional regulatory family.</text>
</comment>
<gene>
    <name evidence="6" type="primary">hcaR_3</name>
    <name evidence="6" type="ORF">PMF13cell1_03905</name>
</gene>
<dbReference type="InterPro" id="IPR036390">
    <property type="entry name" value="WH_DNA-bd_sf"/>
</dbReference>
<dbReference type="SUPFAM" id="SSF53850">
    <property type="entry name" value="Periplasmic binding protein-like II"/>
    <property type="match status" value="1"/>
</dbReference>
<dbReference type="Pfam" id="PF03466">
    <property type="entry name" value="LysR_substrate"/>
    <property type="match status" value="1"/>
</dbReference>
<dbReference type="EMBL" id="CP035945">
    <property type="protein sequence ID" value="QBE98339.1"/>
    <property type="molecule type" value="Genomic_DNA"/>
</dbReference>
<dbReference type="InterPro" id="IPR036388">
    <property type="entry name" value="WH-like_DNA-bd_sf"/>
</dbReference>
<dbReference type="GO" id="GO:0005829">
    <property type="term" value="C:cytosol"/>
    <property type="evidence" value="ECO:0007669"/>
    <property type="project" value="TreeGrafter"/>
</dbReference>
<dbReference type="SUPFAM" id="SSF46785">
    <property type="entry name" value="Winged helix' DNA-binding domain"/>
    <property type="match status" value="1"/>
</dbReference>
<evidence type="ECO:0000256" key="3">
    <source>
        <dbReference type="ARBA" id="ARBA00023125"/>
    </source>
</evidence>
<keyword evidence="4" id="KW-0804">Transcription</keyword>
<sequence length="292" mass="33470">MDIRVLQYFLAVAREENITAAAESLHMTQPPLSKQLKELEEELGKTLFIRGKRKITLTEEGLILRKRAQEMMELMEKTKAEIRSSSENISGDIYIGSAETDAMRLIIKTTKSVQQDYPDIRFHISSGHAEDIGGKLDRGLLDFGVFIEPTDMQKYEFIKLPTVDRWGLLMRKDSPLASKKYIKPEDLFHLPLIFTNQEMAGNEFAGWSSREYEKLNIIATYNLPYTASLMVEENIGYALVLDKIIQTAEGCPLCFRPLEPKLEVGIIVGWKRYQLFSKAAEIFLNRLQQDIL</sequence>
<dbReference type="Gene3D" id="3.40.190.290">
    <property type="match status" value="1"/>
</dbReference>
<dbReference type="Pfam" id="PF00126">
    <property type="entry name" value="HTH_1"/>
    <property type="match status" value="1"/>
</dbReference>
<dbReference type="FunFam" id="1.10.10.10:FF:000001">
    <property type="entry name" value="LysR family transcriptional regulator"/>
    <property type="match status" value="1"/>
</dbReference>
<dbReference type="CDD" id="cd05466">
    <property type="entry name" value="PBP2_LTTR_substrate"/>
    <property type="match status" value="1"/>
</dbReference>
<dbReference type="AlphaFoldDB" id="A0A4P6M182"/>
<keyword evidence="2" id="KW-0805">Transcription regulation</keyword>
<dbReference type="PROSITE" id="PS50931">
    <property type="entry name" value="HTH_LYSR"/>
    <property type="match status" value="1"/>
</dbReference>
<dbReference type="InterPro" id="IPR000847">
    <property type="entry name" value="LysR_HTH_N"/>
</dbReference>
<dbReference type="RefSeq" id="WP_130181792.1">
    <property type="nucleotide sequence ID" value="NZ_CP035945.1"/>
</dbReference>
<dbReference type="Proteomes" id="UP000289794">
    <property type="component" value="Chromosome"/>
</dbReference>
<accession>A0A4P6M182</accession>
<dbReference type="GO" id="GO:0003677">
    <property type="term" value="F:DNA binding"/>
    <property type="evidence" value="ECO:0007669"/>
    <property type="project" value="UniProtKB-KW"/>
</dbReference>
<evidence type="ECO:0000256" key="2">
    <source>
        <dbReference type="ARBA" id="ARBA00023015"/>
    </source>
</evidence>
<dbReference type="PANTHER" id="PTHR30419:SF8">
    <property type="entry name" value="NITROGEN ASSIMILATION TRANSCRIPTIONAL ACTIVATOR-RELATED"/>
    <property type="match status" value="1"/>
</dbReference>
<reference evidence="6 7" key="1">
    <citation type="submission" date="2019-01" db="EMBL/GenBank/DDBJ databases">
        <title>PMF-metabolizing Aryl O-demethylase.</title>
        <authorList>
            <person name="Kim M."/>
        </authorList>
    </citation>
    <scope>NUCLEOTIDE SEQUENCE [LARGE SCALE GENOMIC DNA]</scope>
    <source>
        <strain evidence="6 7">PMF1</strain>
    </source>
</reference>
<keyword evidence="3" id="KW-0238">DNA-binding</keyword>
<dbReference type="InterPro" id="IPR050950">
    <property type="entry name" value="HTH-type_LysR_regulators"/>
</dbReference>
<evidence type="ECO:0000313" key="6">
    <source>
        <dbReference type="EMBL" id="QBE98339.1"/>
    </source>
</evidence>
<proteinExistence type="inferred from homology"/>
<evidence type="ECO:0000256" key="1">
    <source>
        <dbReference type="ARBA" id="ARBA00009437"/>
    </source>
</evidence>
<dbReference type="PANTHER" id="PTHR30419">
    <property type="entry name" value="HTH-TYPE TRANSCRIPTIONAL REGULATOR YBHD"/>
    <property type="match status" value="1"/>
</dbReference>
<feature type="domain" description="HTH lysR-type" evidence="5">
    <location>
        <begin position="1"/>
        <end position="58"/>
    </location>
</feature>
<dbReference type="KEGG" id="bpro:PMF13cell1_03905"/>
<evidence type="ECO:0000259" key="5">
    <source>
        <dbReference type="PROSITE" id="PS50931"/>
    </source>
</evidence>
<evidence type="ECO:0000256" key="4">
    <source>
        <dbReference type="ARBA" id="ARBA00023163"/>
    </source>
</evidence>